<evidence type="ECO:0008006" key="4">
    <source>
        <dbReference type="Google" id="ProtNLM"/>
    </source>
</evidence>
<comment type="caution">
    <text evidence="2">The sequence shown here is derived from an EMBL/GenBank/DDBJ whole genome shotgun (WGS) entry which is preliminary data.</text>
</comment>
<sequence>MALRTAFLALAFAALCAFVYERAHVVKTFYANRPDRMPRINATGSYEIKFQDRIRNCEDAFLLEDKGLAILACDAGRDNWNTVMGVFQSSSVAQGELFVYDYATSDLLDADRLKKIELVDFPAGLDFHTVGFGYDKESSTLFVTNHAQTGSQIEQFKLDIERLSATHVRSIKHPDLIGPNAILALNGEELLVSNDHYFLIRQFKLLAKTETYLGLPTAPVVYVNLKNGQVKTKVVARVPFPNGVHLINSTTLAVASTNRASIMFYTVHSYQDLEYHSKVNLPYFPDNLAMAGDKLLIAGHAHLPALAKFTESRQICNFPEKLAEAAPEVQEYCQSALATSWVSEWSEAEGLKHIYAGTEYPTSSTFLRDPERNVGIIVGLYAKGIMVFKK</sequence>
<dbReference type="Gene3D" id="2.120.10.30">
    <property type="entry name" value="TolB, C-terminal domain"/>
    <property type="match status" value="1"/>
</dbReference>
<gene>
    <name evidence="2" type="ORF">CLO192961_LOCUS287474</name>
</gene>
<dbReference type="SUPFAM" id="SSF63829">
    <property type="entry name" value="Calcium-dependent phosphotriesterase"/>
    <property type="match status" value="1"/>
</dbReference>
<protein>
    <recommendedName>
        <fullName evidence="4">Paraoxonase</fullName>
    </recommendedName>
</protein>
<evidence type="ECO:0000313" key="3">
    <source>
        <dbReference type="Proteomes" id="UP000766486"/>
    </source>
</evidence>
<keyword evidence="1" id="KW-0732">Signal</keyword>
<dbReference type="InterPro" id="IPR051288">
    <property type="entry name" value="Serum_paraoxonase/arylesterase"/>
</dbReference>
<accession>A0ABY6UL06</accession>
<reference evidence="2 3" key="1">
    <citation type="submission" date="2019-06" db="EMBL/GenBank/DDBJ databases">
        <authorList>
            <person name="Broberg M."/>
        </authorList>
    </citation>
    <scope>NUCLEOTIDE SEQUENCE [LARGE SCALE GENOMIC DNA]</scope>
</reference>
<evidence type="ECO:0000256" key="1">
    <source>
        <dbReference type="SAM" id="SignalP"/>
    </source>
</evidence>
<feature type="chain" id="PRO_5045229201" description="Paraoxonase" evidence="1">
    <location>
        <begin position="24"/>
        <end position="390"/>
    </location>
</feature>
<evidence type="ECO:0000313" key="2">
    <source>
        <dbReference type="EMBL" id="VUC30491.1"/>
    </source>
</evidence>
<organism evidence="2 3">
    <name type="scientific">Bionectria ochroleuca</name>
    <name type="common">Gliocladium roseum</name>
    <dbReference type="NCBI Taxonomy" id="29856"/>
    <lineage>
        <taxon>Eukaryota</taxon>
        <taxon>Fungi</taxon>
        <taxon>Dikarya</taxon>
        <taxon>Ascomycota</taxon>
        <taxon>Pezizomycotina</taxon>
        <taxon>Sordariomycetes</taxon>
        <taxon>Hypocreomycetidae</taxon>
        <taxon>Hypocreales</taxon>
        <taxon>Bionectriaceae</taxon>
        <taxon>Clonostachys</taxon>
    </lineage>
</organism>
<dbReference type="PANTHER" id="PTHR11799">
    <property type="entry name" value="PARAOXONASE"/>
    <property type="match status" value="1"/>
</dbReference>
<name>A0ABY6UL06_BIOOC</name>
<proteinExistence type="predicted"/>
<dbReference type="InterPro" id="IPR011042">
    <property type="entry name" value="6-blade_b-propeller_TolB-like"/>
</dbReference>
<keyword evidence="3" id="KW-1185">Reference proteome</keyword>
<dbReference type="EMBL" id="CABFNS010000820">
    <property type="protein sequence ID" value="VUC30491.1"/>
    <property type="molecule type" value="Genomic_DNA"/>
</dbReference>
<dbReference type="PANTHER" id="PTHR11799:SF30">
    <property type="entry name" value="SERUM PARAOXONASE_ARYLESTERASE 2"/>
    <property type="match status" value="1"/>
</dbReference>
<dbReference type="Proteomes" id="UP000766486">
    <property type="component" value="Unassembled WGS sequence"/>
</dbReference>
<feature type="signal peptide" evidence="1">
    <location>
        <begin position="1"/>
        <end position="23"/>
    </location>
</feature>